<evidence type="ECO:0000313" key="7">
    <source>
        <dbReference type="EMBL" id="RVW36049.1"/>
    </source>
</evidence>
<evidence type="ECO:0000256" key="3">
    <source>
        <dbReference type="ARBA" id="ARBA00022833"/>
    </source>
</evidence>
<evidence type="ECO:0000259" key="5">
    <source>
        <dbReference type="PROSITE" id="PS50016"/>
    </source>
</evidence>
<dbReference type="Pfam" id="PF13832">
    <property type="entry name" value="zf-HC5HC2H_2"/>
    <property type="match status" value="1"/>
</dbReference>
<protein>
    <submittedName>
        <fullName evidence="7">Histone-lysine N-methyltransferase ATX1</fullName>
    </submittedName>
</protein>
<dbReference type="InterPro" id="IPR013083">
    <property type="entry name" value="Znf_RING/FYVE/PHD"/>
</dbReference>
<dbReference type="PROSITE" id="PS50016">
    <property type="entry name" value="ZF_PHD_2"/>
    <property type="match status" value="1"/>
</dbReference>
<keyword evidence="7" id="KW-0489">Methyltransferase</keyword>
<keyword evidence="1" id="KW-0479">Metal-binding</keyword>
<organism evidence="7 8">
    <name type="scientific">Vitis vinifera</name>
    <name type="common">Grape</name>
    <dbReference type="NCBI Taxonomy" id="29760"/>
    <lineage>
        <taxon>Eukaryota</taxon>
        <taxon>Viridiplantae</taxon>
        <taxon>Streptophyta</taxon>
        <taxon>Embryophyta</taxon>
        <taxon>Tracheophyta</taxon>
        <taxon>Spermatophyta</taxon>
        <taxon>Magnoliopsida</taxon>
        <taxon>eudicotyledons</taxon>
        <taxon>Gunneridae</taxon>
        <taxon>Pentapetalae</taxon>
        <taxon>rosids</taxon>
        <taxon>Vitales</taxon>
        <taxon>Vitaceae</taxon>
        <taxon>Viteae</taxon>
        <taxon>Vitis</taxon>
    </lineage>
</organism>
<dbReference type="GO" id="GO:0008270">
    <property type="term" value="F:zinc ion binding"/>
    <property type="evidence" value="ECO:0007669"/>
    <property type="project" value="UniProtKB-KW"/>
</dbReference>
<dbReference type="SUPFAM" id="SSF56219">
    <property type="entry name" value="DNase I-like"/>
    <property type="match status" value="1"/>
</dbReference>
<dbReference type="InterPro" id="IPR019786">
    <property type="entry name" value="Zinc_finger_PHD-type_CS"/>
</dbReference>
<gene>
    <name evidence="7" type="primary">ATX1_4</name>
    <name evidence="7" type="ORF">CK203_112718</name>
</gene>
<dbReference type="EMBL" id="QGNW01001586">
    <property type="protein sequence ID" value="RVW36049.1"/>
    <property type="molecule type" value="Genomic_DNA"/>
</dbReference>
<dbReference type="GO" id="GO:0008168">
    <property type="term" value="F:methyltransferase activity"/>
    <property type="evidence" value="ECO:0007669"/>
    <property type="project" value="UniProtKB-KW"/>
</dbReference>
<dbReference type="GO" id="GO:0032259">
    <property type="term" value="P:methylation"/>
    <property type="evidence" value="ECO:0007669"/>
    <property type="project" value="UniProtKB-KW"/>
</dbReference>
<keyword evidence="7" id="KW-0808">Transferase</keyword>
<dbReference type="PROSITE" id="PS51805">
    <property type="entry name" value="EPHD"/>
    <property type="match status" value="1"/>
</dbReference>
<dbReference type="GO" id="GO:0005634">
    <property type="term" value="C:nucleus"/>
    <property type="evidence" value="ECO:0007669"/>
    <property type="project" value="UniProtKB-ARBA"/>
</dbReference>
<accession>A0A438DKW5</accession>
<feature type="domain" description="PHD-type" evidence="6">
    <location>
        <begin position="82"/>
        <end position="195"/>
    </location>
</feature>
<dbReference type="InterPro" id="IPR011011">
    <property type="entry name" value="Znf_FYVE_PHD"/>
</dbReference>
<dbReference type="Gene3D" id="3.30.40.10">
    <property type="entry name" value="Zinc/RING finger domain, C3HC4 (zinc finger)"/>
    <property type="match status" value="2"/>
</dbReference>
<comment type="caution">
    <text evidence="7">The sequence shown here is derived from an EMBL/GenBank/DDBJ whole genome shotgun (WGS) entry which is preliminary data.</text>
</comment>
<dbReference type="InterPro" id="IPR034732">
    <property type="entry name" value="EPHD"/>
</dbReference>
<dbReference type="InterPro" id="IPR019787">
    <property type="entry name" value="Znf_PHD-finger"/>
</dbReference>
<dbReference type="AlphaFoldDB" id="A0A438DKW5"/>
<evidence type="ECO:0000256" key="1">
    <source>
        <dbReference type="ARBA" id="ARBA00022723"/>
    </source>
</evidence>
<keyword evidence="2 4" id="KW-0863">Zinc-finger</keyword>
<dbReference type="Proteomes" id="UP000288805">
    <property type="component" value="Unassembled WGS sequence"/>
</dbReference>
<dbReference type="InterPro" id="IPR001965">
    <property type="entry name" value="Znf_PHD"/>
</dbReference>
<feature type="domain" description="PHD-type" evidence="5">
    <location>
        <begin position="26"/>
        <end position="77"/>
    </location>
</feature>
<evidence type="ECO:0000259" key="6">
    <source>
        <dbReference type="PROSITE" id="PS51805"/>
    </source>
</evidence>
<sequence length="1054" mass="117910">MSKSISRRYQDLSSGYRPVRVDWKDLDKCSVCHMDEEYENNLFLQCDKCRMMVHARCYGELEPVDGVLWLCKLCGPGAPDSPPPCCLCPVTGGAMKPTTDGRWAHLACAIWIPETCLSDIKTMEPIDGLSRINKDRWKLLCSICGVSYGACIQGKVFEVEKKAFQVKFEGSNGGTWISITERSQGFVVSIGFGEELDWLSEHLKKAVELEASREFVTKRKPLVLVVPEGVKGNGWEALRKAISSVQDLSDQAVRALKETIEDSQVSKGIYRGGRSYADVVAKEGPRNGALLLVGKWARAVICESKGKVQDWFYVGKTIAKMMGIKGMVSVIPISAYKGCFFVDSASRADWFQDQGSLTVRGGLVFLRRWSLRKNTIVFEKFRRGWLELRGLPFHLWDEVQLRYILQKWGKVTKVAWDSLKLVNLSKVKLWVEMLPNVVLFVLLEVEDGAWLFTVAVSVIGEVEGEDLLRSESTRSKDELMSVEGCVSQRPKNAAGRRATTRDNECYNWRPLYRSRSRSSVSNLAEKGSGGSLLGPASFGPLAGPAHKTEAGFSNGGPVAPSSSKFQCSRSSIKEVMSIVHSQESSKIKGPSVSARRKARSWPSSLKVSSFAPKCNLDGGGSAEANLAIFRCILVSNKGVLSPVPEISQDITGETKGDEGLSRCSLVNKVCLPFSASSEQGHPLSNFASQVVSFSNSLGVELIRRVGVPFSEGVAFLLEVSNRNFKDCPFLRESLSSPKELCVSGKVSSPEPEPPTLPLEGFQIEGLTPRKIVKVQSVLESLRIRIVRDNGKGVTVESRSTPSAGNVYFRRKRKNDCGTRERLRFGCSLCWETKRETWDKRFVSSVWKGRSMKWAALPACGASRGIVIMWDSNKFKCTEKVLGSFSVSVKLNSGEDGSFWLTSVYGLNKPLWRKDFWLELQDLYGLTFPMWCVGGDFNVIRRISEKLGDSRLTFNMRCFDEFIRESGLLDPPLRNAAFTWSNMQVAPICKRLDRFLFSSEWDSFFSQSLQEALPRWTSDHSPICLETNPFKWGPTPFRFENMWLLHLEFKEKFSD</sequence>
<proteinExistence type="predicted"/>
<dbReference type="CDD" id="cd15494">
    <property type="entry name" value="PHD_ATX1_2_like"/>
    <property type="match status" value="1"/>
</dbReference>
<dbReference type="OrthoDB" id="308383at2759"/>
<evidence type="ECO:0000256" key="4">
    <source>
        <dbReference type="PROSITE-ProRule" id="PRU00146"/>
    </source>
</evidence>
<dbReference type="PROSITE" id="PS01359">
    <property type="entry name" value="ZF_PHD_1"/>
    <property type="match status" value="1"/>
</dbReference>
<dbReference type="Pfam" id="PF13831">
    <property type="entry name" value="PHD_2"/>
    <property type="match status" value="1"/>
</dbReference>
<dbReference type="PANTHER" id="PTHR13793">
    <property type="entry name" value="PHD FINGER PROTEINS"/>
    <property type="match status" value="1"/>
</dbReference>
<keyword evidence="3" id="KW-0862">Zinc</keyword>
<dbReference type="SUPFAM" id="SSF57903">
    <property type="entry name" value="FYVE/PHD zinc finger"/>
    <property type="match status" value="1"/>
</dbReference>
<name>A0A438DKW5_VITVI</name>
<dbReference type="InterPro" id="IPR050701">
    <property type="entry name" value="Histone_Mod_Regulator"/>
</dbReference>
<reference evidence="7 8" key="1">
    <citation type="journal article" date="2018" name="PLoS Genet.">
        <title>Population sequencing reveals clonal diversity and ancestral inbreeding in the grapevine cultivar Chardonnay.</title>
        <authorList>
            <person name="Roach M.J."/>
            <person name="Johnson D.L."/>
            <person name="Bohlmann J."/>
            <person name="van Vuuren H.J."/>
            <person name="Jones S.J."/>
            <person name="Pretorius I.S."/>
            <person name="Schmidt S.A."/>
            <person name="Borneman A.R."/>
        </authorList>
    </citation>
    <scope>NUCLEOTIDE SEQUENCE [LARGE SCALE GENOMIC DNA]</scope>
    <source>
        <strain evidence="8">cv. Chardonnay</strain>
        <tissue evidence="7">Leaf</tissue>
    </source>
</reference>
<evidence type="ECO:0000256" key="2">
    <source>
        <dbReference type="ARBA" id="ARBA00022771"/>
    </source>
</evidence>
<dbReference type="Gene3D" id="3.60.10.10">
    <property type="entry name" value="Endonuclease/exonuclease/phosphatase"/>
    <property type="match status" value="1"/>
</dbReference>
<dbReference type="PANTHER" id="PTHR13793:SF140">
    <property type="entry name" value="HISTONE-LYSINE N-METHYLTRANSFERASE ATX2"/>
    <property type="match status" value="1"/>
</dbReference>
<evidence type="ECO:0000313" key="8">
    <source>
        <dbReference type="Proteomes" id="UP000288805"/>
    </source>
</evidence>
<dbReference type="InterPro" id="IPR036691">
    <property type="entry name" value="Endo/exonu/phosph_ase_sf"/>
</dbReference>
<dbReference type="InterPro" id="IPR042010">
    <property type="entry name" value="ATX1/2_PHD"/>
</dbReference>
<dbReference type="SMART" id="SM00249">
    <property type="entry name" value="PHD"/>
    <property type="match status" value="1"/>
</dbReference>